<evidence type="ECO:0000256" key="1">
    <source>
        <dbReference type="SAM" id="MobiDB-lite"/>
    </source>
</evidence>
<accession>A0AAD7DZ03</accession>
<comment type="caution">
    <text evidence="2">The sequence shown here is derived from an EMBL/GenBank/DDBJ whole genome shotgun (WGS) entry which is preliminary data.</text>
</comment>
<name>A0AAD7DZ03_9AGAR</name>
<evidence type="ECO:0000313" key="2">
    <source>
        <dbReference type="EMBL" id="KAJ7702582.1"/>
    </source>
</evidence>
<evidence type="ECO:0000313" key="3">
    <source>
        <dbReference type="Proteomes" id="UP001215598"/>
    </source>
</evidence>
<dbReference type="Gene3D" id="1.20.120.1530">
    <property type="match status" value="1"/>
</dbReference>
<dbReference type="AlphaFoldDB" id="A0AAD7DZ03"/>
<gene>
    <name evidence="2" type="ORF">B0H16DRAFT_1483170</name>
</gene>
<feature type="region of interest" description="Disordered" evidence="1">
    <location>
        <begin position="278"/>
        <end position="297"/>
    </location>
</feature>
<proteinExistence type="predicted"/>
<feature type="compositionally biased region" description="Basic residues" evidence="1">
    <location>
        <begin position="287"/>
        <end position="297"/>
    </location>
</feature>
<sequence>VRDVSRVCNAVATGDLTQKITVPVQGDLMVQLKKRRDAGDARTSSAPREDVGLNTMVDNLGHFATEVTRGKLGAQAHVEDVEGTWRELTDEVNTLAANLTTQNCKKAKPLFASLLVAVCSRHYNIQLEAPSGRVGCQRPLNFENFKFTFSSGSSAIPRHSKFSVWSSTLVDVEKDALFGRVDTLSLTDHVLRPPSLQKAFSSAMRWWSKRGGVKWYWVALAGKFRDARQILRRQVQSFDMCSPLPSGSPPFQPSCRCIIVCSPRRRACASTAHLPAVDQPATSNRTSHTKPLPKHRTKVQLGATVERIHYNFFNIRSKSRFQADTTLCRQVEFFKCTSTKPTLNKYSESKLQAAPTCQLESSNLHRRQDQNTSLPSSLVHVRLEKSLKT</sequence>
<feature type="non-terminal residue" evidence="2">
    <location>
        <position position="389"/>
    </location>
</feature>
<protein>
    <submittedName>
        <fullName evidence="2">Uncharacterized protein</fullName>
    </submittedName>
</protein>
<organism evidence="2 3">
    <name type="scientific">Mycena metata</name>
    <dbReference type="NCBI Taxonomy" id="1033252"/>
    <lineage>
        <taxon>Eukaryota</taxon>
        <taxon>Fungi</taxon>
        <taxon>Dikarya</taxon>
        <taxon>Basidiomycota</taxon>
        <taxon>Agaricomycotina</taxon>
        <taxon>Agaricomycetes</taxon>
        <taxon>Agaricomycetidae</taxon>
        <taxon>Agaricales</taxon>
        <taxon>Marasmiineae</taxon>
        <taxon>Mycenaceae</taxon>
        <taxon>Mycena</taxon>
    </lineage>
</organism>
<dbReference type="EMBL" id="JARKIB010000514">
    <property type="protein sequence ID" value="KAJ7702582.1"/>
    <property type="molecule type" value="Genomic_DNA"/>
</dbReference>
<keyword evidence="3" id="KW-1185">Reference proteome</keyword>
<reference evidence="2" key="1">
    <citation type="submission" date="2023-03" db="EMBL/GenBank/DDBJ databases">
        <title>Massive genome expansion in bonnet fungi (Mycena s.s.) driven by repeated elements and novel gene families across ecological guilds.</title>
        <authorList>
            <consortium name="Lawrence Berkeley National Laboratory"/>
            <person name="Harder C.B."/>
            <person name="Miyauchi S."/>
            <person name="Viragh M."/>
            <person name="Kuo A."/>
            <person name="Thoen E."/>
            <person name="Andreopoulos B."/>
            <person name="Lu D."/>
            <person name="Skrede I."/>
            <person name="Drula E."/>
            <person name="Henrissat B."/>
            <person name="Morin E."/>
            <person name="Kohler A."/>
            <person name="Barry K."/>
            <person name="LaButti K."/>
            <person name="Morin E."/>
            <person name="Salamov A."/>
            <person name="Lipzen A."/>
            <person name="Mereny Z."/>
            <person name="Hegedus B."/>
            <person name="Baldrian P."/>
            <person name="Stursova M."/>
            <person name="Weitz H."/>
            <person name="Taylor A."/>
            <person name="Grigoriev I.V."/>
            <person name="Nagy L.G."/>
            <person name="Martin F."/>
            <person name="Kauserud H."/>
        </authorList>
    </citation>
    <scope>NUCLEOTIDE SEQUENCE</scope>
    <source>
        <strain evidence="2">CBHHK182m</strain>
    </source>
</reference>
<dbReference type="Proteomes" id="UP001215598">
    <property type="component" value="Unassembled WGS sequence"/>
</dbReference>